<dbReference type="EMBL" id="CASHTH010000432">
    <property type="protein sequence ID" value="CAI8001314.1"/>
    <property type="molecule type" value="Genomic_DNA"/>
</dbReference>
<dbReference type="PANTHER" id="PTHR30137">
    <property type="entry name" value="LUCIFERASE-LIKE MONOOXYGENASE"/>
    <property type="match status" value="1"/>
</dbReference>
<keyword evidence="4" id="KW-1133">Transmembrane helix</keyword>
<evidence type="ECO:0000313" key="7">
    <source>
        <dbReference type="Proteomes" id="UP001174909"/>
    </source>
</evidence>
<keyword evidence="4" id="KW-0472">Membrane</keyword>
<dbReference type="InterPro" id="IPR011251">
    <property type="entry name" value="Luciferase-like_dom"/>
</dbReference>
<feature type="transmembrane region" description="Helical" evidence="4">
    <location>
        <begin position="320"/>
        <end position="339"/>
    </location>
</feature>
<reference evidence="6" key="1">
    <citation type="submission" date="2023-03" db="EMBL/GenBank/DDBJ databases">
        <authorList>
            <person name="Steffen K."/>
            <person name="Cardenas P."/>
        </authorList>
    </citation>
    <scope>NUCLEOTIDE SEQUENCE</scope>
</reference>
<evidence type="ECO:0000259" key="5">
    <source>
        <dbReference type="Pfam" id="PF00296"/>
    </source>
</evidence>
<evidence type="ECO:0000256" key="2">
    <source>
        <dbReference type="ARBA" id="ARBA00023033"/>
    </source>
</evidence>
<dbReference type="SUPFAM" id="SSF51679">
    <property type="entry name" value="Bacterial luciferase-like"/>
    <property type="match status" value="1"/>
</dbReference>
<keyword evidence="7" id="KW-1185">Reference proteome</keyword>
<dbReference type="Proteomes" id="UP001174909">
    <property type="component" value="Unassembled WGS sequence"/>
</dbReference>
<comment type="caution">
    <text evidence="6">The sequence shown here is derived from an EMBL/GenBank/DDBJ whole genome shotgun (WGS) entry which is preliminary data.</text>
</comment>
<dbReference type="Pfam" id="PF00296">
    <property type="entry name" value="Bac_luciferase"/>
    <property type="match status" value="1"/>
</dbReference>
<sequence length="349" mass="38064">MKASYFGCMGYSERHSLPGAWPVAPAHIDPEASERSYREGLAECELAESVGFDWISVSEHHYSGTRLTPSPAVMAATVAQRCRVARIAMLGQLLPINNPVRAAEEIGMLDNLTGGRLVVAFMRGTPNEDAVHGVDREEARSRLLEGIDIVRHALTAAEPFAWHGQHYDYETIAVWPRPIQGVSLPIFVATRSEPTVAHAASNRLGVAVSYDRAEDMQRVTEAYFRCCEDAGWQPTADNIAYRGGICLAETDALAEERRALILEAAAGASQNASVTPGRATASELPDGPPDGRVGLANPPQTNVNRGIGFMLNFVGSPTRWWNSCGNITTVAVLGWWIWLSSSRDYTMKR</sequence>
<dbReference type="Gene3D" id="3.20.20.30">
    <property type="entry name" value="Luciferase-like domain"/>
    <property type="match status" value="1"/>
</dbReference>
<proteinExistence type="predicted"/>
<organism evidence="6 7">
    <name type="scientific">Geodia barretti</name>
    <name type="common">Barrett's horny sponge</name>
    <dbReference type="NCBI Taxonomy" id="519541"/>
    <lineage>
        <taxon>Eukaryota</taxon>
        <taxon>Metazoa</taxon>
        <taxon>Porifera</taxon>
        <taxon>Demospongiae</taxon>
        <taxon>Heteroscleromorpha</taxon>
        <taxon>Tetractinellida</taxon>
        <taxon>Astrophorina</taxon>
        <taxon>Geodiidae</taxon>
        <taxon>Geodia</taxon>
    </lineage>
</organism>
<protein>
    <submittedName>
        <fullName evidence="6">Uncharacterized protein y4wF</fullName>
    </submittedName>
</protein>
<accession>A0AA35R264</accession>
<dbReference type="InterPro" id="IPR050766">
    <property type="entry name" value="Bact_Lucif_Oxidored"/>
</dbReference>
<evidence type="ECO:0000256" key="4">
    <source>
        <dbReference type="SAM" id="Phobius"/>
    </source>
</evidence>
<dbReference type="GO" id="GO:0016705">
    <property type="term" value="F:oxidoreductase activity, acting on paired donors, with incorporation or reduction of molecular oxygen"/>
    <property type="evidence" value="ECO:0007669"/>
    <property type="project" value="InterPro"/>
</dbReference>
<dbReference type="AlphaFoldDB" id="A0AA35R264"/>
<evidence type="ECO:0000256" key="1">
    <source>
        <dbReference type="ARBA" id="ARBA00023002"/>
    </source>
</evidence>
<feature type="region of interest" description="Disordered" evidence="3">
    <location>
        <begin position="272"/>
        <end position="299"/>
    </location>
</feature>
<dbReference type="InterPro" id="IPR036661">
    <property type="entry name" value="Luciferase-like_sf"/>
</dbReference>
<dbReference type="GO" id="GO:0004497">
    <property type="term" value="F:monooxygenase activity"/>
    <property type="evidence" value="ECO:0007669"/>
    <property type="project" value="UniProtKB-KW"/>
</dbReference>
<feature type="domain" description="Luciferase-like" evidence="5">
    <location>
        <begin position="25"/>
        <end position="272"/>
    </location>
</feature>
<evidence type="ECO:0000256" key="3">
    <source>
        <dbReference type="SAM" id="MobiDB-lite"/>
    </source>
</evidence>
<name>A0AA35R264_GEOBA</name>
<keyword evidence="2" id="KW-0503">Monooxygenase</keyword>
<keyword evidence="4" id="KW-0812">Transmembrane</keyword>
<dbReference type="GO" id="GO:0005829">
    <property type="term" value="C:cytosol"/>
    <property type="evidence" value="ECO:0007669"/>
    <property type="project" value="TreeGrafter"/>
</dbReference>
<dbReference type="PANTHER" id="PTHR30137:SF8">
    <property type="entry name" value="BLR5498 PROTEIN"/>
    <property type="match status" value="1"/>
</dbReference>
<gene>
    <name evidence="6" type="ORF">GBAR_LOCUS3157</name>
</gene>
<keyword evidence="1" id="KW-0560">Oxidoreductase</keyword>
<evidence type="ECO:0000313" key="6">
    <source>
        <dbReference type="EMBL" id="CAI8001314.1"/>
    </source>
</evidence>